<dbReference type="PANTHER" id="PTHR43075:SF1">
    <property type="entry name" value="FORMATE LYASE ACTIVATING ENZYME, PUTATIVE (AFU_ORTHOLOGUE AFUA_2G15630)-RELATED"/>
    <property type="match status" value="1"/>
</dbReference>
<dbReference type="Gene3D" id="3.20.20.70">
    <property type="entry name" value="Aldolase class I"/>
    <property type="match status" value="2"/>
</dbReference>
<keyword evidence="1" id="KW-0949">S-adenosyl-L-methionine</keyword>
<dbReference type="GO" id="GO:0003824">
    <property type="term" value="F:catalytic activity"/>
    <property type="evidence" value="ECO:0007669"/>
    <property type="project" value="InterPro"/>
</dbReference>
<dbReference type="CDD" id="cd01335">
    <property type="entry name" value="Radical_SAM"/>
    <property type="match status" value="1"/>
</dbReference>
<keyword evidence="2" id="KW-0479">Metal-binding</keyword>
<sequence>MSDIYESFRNLWIWNYLGERVAWYYKVSVNDATAKYLIAKRTPVSLKGPSEYNVEEGLKIYEKYTNEFLKIRREVENGEDLGRLEIPSYSLLDMAKDLVWKMVRKCTFCRWRCKVDRVEGGKLGTCMLDITSRVSSFFHHLGEELLFRGTHGSGTVFFTSCNMRCLFCQNADISKDRLNGIPVTPRQLAQISYVLRMEGVHNINWVGGEPTPHIHNIVTSIWHLAYEGFKLKPSKDDLDYLFKVKHDFFVYPMDKRFADYRAEFNVPMLFNTNTFLSRESLIILRPLIDIWLPDFKYGPGNCSTRLSRTPSYWDTVIENLKLLYEWGENIVIRHLILPNHIKCCSQPIIEWISKNASDIPVNLMDQYRPEYEADPYSPIFNKDAYDITRRPSEKELIEVWRYAEEKGLIFKEITFEKKDFMFPKS</sequence>
<dbReference type="SUPFAM" id="SSF102114">
    <property type="entry name" value="Radical SAM enzymes"/>
    <property type="match status" value="1"/>
</dbReference>
<keyword evidence="3" id="KW-0408">Iron</keyword>
<dbReference type="GO" id="GO:0051536">
    <property type="term" value="F:iron-sulfur cluster binding"/>
    <property type="evidence" value="ECO:0007669"/>
    <property type="project" value="UniProtKB-KW"/>
</dbReference>
<dbReference type="SFLD" id="SFLDG01099">
    <property type="entry name" value="Uncharacterised_Radical_SAM_Su"/>
    <property type="match status" value="1"/>
</dbReference>
<dbReference type="InterPro" id="IPR040085">
    <property type="entry name" value="MJ0674-like"/>
</dbReference>
<dbReference type="SFLD" id="SFLDS00029">
    <property type="entry name" value="Radical_SAM"/>
    <property type="match status" value="1"/>
</dbReference>
<keyword evidence="4" id="KW-0411">Iron-sulfur</keyword>
<dbReference type="EMBL" id="DTLS01000086">
    <property type="protein sequence ID" value="HGZ60202.1"/>
    <property type="molecule type" value="Genomic_DNA"/>
</dbReference>
<dbReference type="Pfam" id="PF04055">
    <property type="entry name" value="Radical_SAM"/>
    <property type="match status" value="1"/>
</dbReference>
<evidence type="ECO:0000256" key="3">
    <source>
        <dbReference type="ARBA" id="ARBA00023004"/>
    </source>
</evidence>
<evidence type="ECO:0000256" key="4">
    <source>
        <dbReference type="ARBA" id="ARBA00023014"/>
    </source>
</evidence>
<evidence type="ECO:0000256" key="2">
    <source>
        <dbReference type="ARBA" id="ARBA00022723"/>
    </source>
</evidence>
<dbReference type="InterPro" id="IPR058240">
    <property type="entry name" value="rSAM_sf"/>
</dbReference>
<accession>A0A7J3SLP2</accession>
<evidence type="ECO:0000259" key="5">
    <source>
        <dbReference type="Pfam" id="PF04055"/>
    </source>
</evidence>
<comment type="caution">
    <text evidence="6">The sequence shown here is derived from an EMBL/GenBank/DDBJ whole genome shotgun (WGS) entry which is preliminary data.</text>
</comment>
<name>A0A7J3SLP2_9CREN</name>
<dbReference type="PANTHER" id="PTHR43075">
    <property type="entry name" value="FORMATE LYASE ACTIVATING ENZYME, PUTATIVE (AFU_ORTHOLOGUE AFUA_2G15630)-RELATED"/>
    <property type="match status" value="1"/>
</dbReference>
<feature type="domain" description="Radical SAM core" evidence="5">
    <location>
        <begin position="156"/>
        <end position="339"/>
    </location>
</feature>
<organism evidence="6">
    <name type="scientific">Fervidicoccus fontis</name>
    <dbReference type="NCBI Taxonomy" id="683846"/>
    <lineage>
        <taxon>Archaea</taxon>
        <taxon>Thermoproteota</taxon>
        <taxon>Thermoprotei</taxon>
        <taxon>Fervidicoccales</taxon>
        <taxon>Fervidicoccaceae</taxon>
        <taxon>Fervidicoccus</taxon>
    </lineage>
</organism>
<reference evidence="6" key="1">
    <citation type="journal article" date="2020" name="mSystems">
        <title>Genome- and Community-Level Interaction Insights into Carbon Utilization and Element Cycling Functions of Hydrothermarchaeota in Hydrothermal Sediment.</title>
        <authorList>
            <person name="Zhou Z."/>
            <person name="Liu Y."/>
            <person name="Xu W."/>
            <person name="Pan J."/>
            <person name="Luo Z.H."/>
            <person name="Li M."/>
        </authorList>
    </citation>
    <scope>NUCLEOTIDE SEQUENCE [LARGE SCALE GENOMIC DNA]</scope>
    <source>
        <strain evidence="6">SpSt-885</strain>
    </source>
</reference>
<proteinExistence type="predicted"/>
<dbReference type="AlphaFoldDB" id="A0A7J3SLP2"/>
<dbReference type="InterPro" id="IPR013785">
    <property type="entry name" value="Aldolase_TIM"/>
</dbReference>
<gene>
    <name evidence="6" type="ORF">ENW83_03220</name>
</gene>
<evidence type="ECO:0000256" key="1">
    <source>
        <dbReference type="ARBA" id="ARBA00022691"/>
    </source>
</evidence>
<dbReference type="InterPro" id="IPR007197">
    <property type="entry name" value="rSAM"/>
</dbReference>
<evidence type="ECO:0000313" key="6">
    <source>
        <dbReference type="EMBL" id="HGZ60202.1"/>
    </source>
</evidence>
<dbReference type="GO" id="GO:0046872">
    <property type="term" value="F:metal ion binding"/>
    <property type="evidence" value="ECO:0007669"/>
    <property type="project" value="UniProtKB-KW"/>
</dbReference>
<protein>
    <submittedName>
        <fullName evidence="6">Radical SAM protein</fullName>
    </submittedName>
</protein>